<dbReference type="SUPFAM" id="SSF52540">
    <property type="entry name" value="P-loop containing nucleoside triphosphate hydrolases"/>
    <property type="match status" value="1"/>
</dbReference>
<name>A0ABU8ZIS3_ACIJU</name>
<gene>
    <name evidence="2" type="ORF">WM018_11855</name>
</gene>
<sequence length="552" mass="63834">MRLLSLELIGRYKGLKDQYFDFRNTEGNILALIGLNGSGKSQLLELIAEAFAYLERWQREDFVIRTPLPFGVSMEYTIKNQNQIEDMIWVNIDKQGGVNPYKITEDGERHPLLLGAPLPDFIVGYASGLNENLQRAFMKNSLQYFEIKRISAQRQKLLTESVDEEQVSEINKKFLKKYPHIFDNFYSEHYDQENYLSLREVNPQPSNLIYLDYDSTSLLLLSLVLLPLEKVEQIFGELGFKYPIKAKIYYDLRSGVIDTDAIRDVKMLVRSVGENNITPIGNRTTNDQFDQYELNFLAGTIELDFSNPSILNNLRDANYHDPRSFFLRLLKLQQLGDKKWPITNRRKLAKDEFIGTVKTPLKTQLPLSVIELSFLNNKNQEVCFDDLSDGEAQLMQVLAASTIFGLGQALFLFDEPETHLNPSWRTYFHTYLEKALNLNDGGTQDSQIFLSTHSPFMISSLKKENVFFFERNHNGLIDLKPVNEETYGASFDVLIKSFFNLKTLISQTVVDDINHRLKESQKAENFDDLKHWIEQNLGDSMEKGYLLRKLES</sequence>
<dbReference type="Proteomes" id="UP001498501">
    <property type="component" value="Unassembled WGS sequence"/>
</dbReference>
<dbReference type="InterPro" id="IPR027417">
    <property type="entry name" value="P-loop_NTPase"/>
</dbReference>
<evidence type="ECO:0000259" key="1">
    <source>
        <dbReference type="Pfam" id="PF13304"/>
    </source>
</evidence>
<reference evidence="2 3" key="1">
    <citation type="submission" date="2024-03" db="EMBL/GenBank/DDBJ databases">
        <title>Cross-transmission of Acinetobacter junii carrying blaOXA-58 in a neonatal intensive care unit.</title>
        <authorList>
            <person name="Bour M."/>
            <person name="Potron A."/>
            <person name="Lecointe D."/>
        </authorList>
    </citation>
    <scope>NUCLEOTIDE SEQUENCE [LARGE SCALE GENOMIC DNA]</scope>
    <source>
        <strain evidence="2 3">21A3096 case 1</strain>
    </source>
</reference>
<dbReference type="EMBL" id="JBBMLE010000047">
    <property type="protein sequence ID" value="MEK0253171.1"/>
    <property type="molecule type" value="Genomic_DNA"/>
</dbReference>
<dbReference type="RefSeq" id="WP_126132111.1">
    <property type="nucleotide sequence ID" value="NZ_JBBMLE010000047.1"/>
</dbReference>
<dbReference type="Pfam" id="PF13304">
    <property type="entry name" value="AAA_21"/>
    <property type="match status" value="1"/>
</dbReference>
<comment type="caution">
    <text evidence="2">The sequence shown here is derived from an EMBL/GenBank/DDBJ whole genome shotgun (WGS) entry which is preliminary data.</text>
</comment>
<keyword evidence="3" id="KW-1185">Reference proteome</keyword>
<organism evidence="2 3">
    <name type="scientific">Acinetobacter junii</name>
    <dbReference type="NCBI Taxonomy" id="40215"/>
    <lineage>
        <taxon>Bacteria</taxon>
        <taxon>Pseudomonadati</taxon>
        <taxon>Pseudomonadota</taxon>
        <taxon>Gammaproteobacteria</taxon>
        <taxon>Moraxellales</taxon>
        <taxon>Moraxellaceae</taxon>
        <taxon>Acinetobacter</taxon>
    </lineage>
</organism>
<feature type="domain" description="ATPase AAA-type core" evidence="1">
    <location>
        <begin position="360"/>
        <end position="458"/>
    </location>
</feature>
<dbReference type="InterPro" id="IPR003959">
    <property type="entry name" value="ATPase_AAA_core"/>
</dbReference>
<protein>
    <submittedName>
        <fullName evidence="2">AAA family ATPase</fullName>
    </submittedName>
</protein>
<evidence type="ECO:0000313" key="2">
    <source>
        <dbReference type="EMBL" id="MEK0253171.1"/>
    </source>
</evidence>
<proteinExistence type="predicted"/>
<dbReference type="InterPro" id="IPR051396">
    <property type="entry name" value="Bact_Antivir_Def_Nuclease"/>
</dbReference>
<dbReference type="PANTHER" id="PTHR43581:SF4">
    <property type="entry name" value="ATP_GTP PHOSPHATASE"/>
    <property type="match status" value="1"/>
</dbReference>
<dbReference type="Gene3D" id="3.40.50.300">
    <property type="entry name" value="P-loop containing nucleotide triphosphate hydrolases"/>
    <property type="match status" value="1"/>
</dbReference>
<evidence type="ECO:0000313" key="3">
    <source>
        <dbReference type="Proteomes" id="UP001498501"/>
    </source>
</evidence>
<accession>A0ABU8ZIS3</accession>
<dbReference type="PANTHER" id="PTHR43581">
    <property type="entry name" value="ATP/GTP PHOSPHATASE"/>
    <property type="match status" value="1"/>
</dbReference>